<feature type="transmembrane region" description="Helical" evidence="1">
    <location>
        <begin position="133"/>
        <end position="154"/>
    </location>
</feature>
<dbReference type="GO" id="GO:0004175">
    <property type="term" value="F:endopeptidase activity"/>
    <property type="evidence" value="ECO:0007669"/>
    <property type="project" value="UniProtKB-ARBA"/>
</dbReference>
<evidence type="ECO:0000313" key="4">
    <source>
        <dbReference type="Proteomes" id="UP000646308"/>
    </source>
</evidence>
<keyword evidence="3" id="KW-0482">Metalloprotease</keyword>
<dbReference type="PANTHER" id="PTHR39430:SF1">
    <property type="entry name" value="PROTEASE"/>
    <property type="match status" value="1"/>
</dbReference>
<keyword evidence="1" id="KW-0472">Membrane</keyword>
<dbReference type="PANTHER" id="PTHR39430">
    <property type="entry name" value="MEMBRANE-ASSOCIATED PROTEASE-RELATED"/>
    <property type="match status" value="1"/>
</dbReference>
<accession>A0A2T4MDK0</accession>
<evidence type="ECO:0000259" key="2">
    <source>
        <dbReference type="Pfam" id="PF02517"/>
    </source>
</evidence>
<keyword evidence="3" id="KW-0378">Hydrolase</keyword>
<feature type="transmembrane region" description="Helical" evidence="1">
    <location>
        <begin position="96"/>
        <end position="113"/>
    </location>
</feature>
<dbReference type="InterPro" id="IPR003675">
    <property type="entry name" value="Rce1/LyrA-like_dom"/>
</dbReference>
<feature type="transmembrane region" description="Helical" evidence="1">
    <location>
        <begin position="7"/>
        <end position="28"/>
    </location>
</feature>
<evidence type="ECO:0000313" key="3">
    <source>
        <dbReference type="EMBL" id="NJI01760.1"/>
    </source>
</evidence>
<keyword evidence="3" id="KW-0645">Protease</keyword>
<proteinExistence type="predicted"/>
<protein>
    <submittedName>
        <fullName evidence="3">CPBP family intramembrane metalloprotease</fullName>
    </submittedName>
</protein>
<dbReference type="GO" id="GO:0008237">
    <property type="term" value="F:metallopeptidase activity"/>
    <property type="evidence" value="ECO:0007669"/>
    <property type="project" value="UniProtKB-KW"/>
</dbReference>
<dbReference type="Proteomes" id="UP000646308">
    <property type="component" value="Unassembled WGS sequence"/>
</dbReference>
<organism evidence="3 4">
    <name type="scientific">Staphylococcus agnetis</name>
    <dbReference type="NCBI Taxonomy" id="985762"/>
    <lineage>
        <taxon>Bacteria</taxon>
        <taxon>Bacillati</taxon>
        <taxon>Bacillota</taxon>
        <taxon>Bacilli</taxon>
        <taxon>Bacillales</taxon>
        <taxon>Staphylococcaceae</taxon>
        <taxon>Staphylococcus</taxon>
    </lineage>
</organism>
<reference evidence="3" key="1">
    <citation type="submission" date="2019-11" db="EMBL/GenBank/DDBJ databases">
        <title>Whole genome comparisons of Staphylococcus agnetis isolates from cattle and chickens.</title>
        <authorList>
            <person name="Rhoads D."/>
            <person name="Shwani A."/>
            <person name="Adkins P."/>
            <person name="Calcutt M."/>
            <person name="Middleton J."/>
        </authorList>
    </citation>
    <scope>NUCLEOTIDE SEQUENCE</scope>
    <source>
        <strain evidence="3">1387</strain>
    </source>
</reference>
<feature type="domain" description="CAAX prenyl protease 2/Lysostaphin resistance protein A-like" evidence="2">
    <location>
        <begin position="101"/>
        <end position="197"/>
    </location>
</feature>
<feature type="transmembrane region" description="Helical" evidence="1">
    <location>
        <begin position="209"/>
        <end position="229"/>
    </location>
</feature>
<keyword evidence="1" id="KW-1133">Transmembrane helix</keyword>
<dbReference type="Pfam" id="PF02517">
    <property type="entry name" value="Rce1-like"/>
    <property type="match status" value="1"/>
</dbReference>
<sequence length="248" mass="27651">MHMKKHYLFLAFYMFVMGLGLIITKQVFNTPYESAHFGQTFLPFMAILAIMTVIYGLRHKSSLVLAPASGHGWLFILPFITITLLGAFTLVDNANAGLMFVLPMIDAILIGIAEEGAFRGIILGGLAQRMKPIYAVFLSAVLFAALHLLNVLGGVTLSDVLNQMLSTLLMGIFLGAVYIYTRNILYPIFFHFIWDYVFLNNGLGSVSFAPMLFIGTVVLEVIVIVWILWKMRHVQTLMPKSGDTSIKH</sequence>
<name>A0A2T4MDK0_9STAP</name>
<keyword evidence="1" id="KW-0812">Transmembrane</keyword>
<feature type="transmembrane region" description="Helical" evidence="1">
    <location>
        <begin position="70"/>
        <end position="90"/>
    </location>
</feature>
<dbReference type="EMBL" id="WMFL01000041">
    <property type="protein sequence ID" value="NJI01760.1"/>
    <property type="molecule type" value="Genomic_DNA"/>
</dbReference>
<dbReference type="AlphaFoldDB" id="A0A2T4MDK0"/>
<evidence type="ECO:0000256" key="1">
    <source>
        <dbReference type="SAM" id="Phobius"/>
    </source>
</evidence>
<comment type="caution">
    <text evidence="3">The sequence shown here is derived from an EMBL/GenBank/DDBJ whole genome shotgun (WGS) entry which is preliminary data.</text>
</comment>
<gene>
    <name evidence="3" type="ORF">GLV84_02625</name>
</gene>
<dbReference type="GO" id="GO:0080120">
    <property type="term" value="P:CAAX-box protein maturation"/>
    <property type="evidence" value="ECO:0007669"/>
    <property type="project" value="UniProtKB-ARBA"/>
</dbReference>
<feature type="transmembrane region" description="Helical" evidence="1">
    <location>
        <begin position="40"/>
        <end position="58"/>
    </location>
</feature>